<accession>A0AAD5ULM4</accession>
<gene>
    <name evidence="1" type="ORF">HK103_001957</name>
</gene>
<sequence>MKKFTFAFKRKPKPRKNLKLFEPQFKADEFNFDVDIKDKVNLSPPIKPIKITNNIIPQPVKKIEVIEKKSEAVDWTDFLNQKSTVESDATRNLKQALQSNALSFTYITLFLQDNQDQLMHFSTTELLDIYSFYKKSKSLKLQEYHIFLKEFCWKGDVKGSLMVYADIKKSGIDPDHFVYTCLYYLYRNEPKQLNLLHSFQMKHWRKLNQQKLDSTKPDTVVSNKSICSLLNGLLRRNKPENIDNIYSNYVETGIHFSTDTNLAFLEGFKNQKDKVMIEKIHFQFTKQSKVLEMKTFEGLMAAHYEIGNNRAVTRLYDDYQQIYQPRLIAVKYYVKACTELELFHFVTTVSNKLLQERRLLDFDTYVALLESFEASGNANLLTKWIKVVKEHLGSDNPISSNILRHLISAVSKIGTLEQGQDLFKEYLSHHEKYSVEINKVNDVNLSPKEMAEMFDSDNQDVLKKFKLWHSPTPARRVLSHMAYLYGKSHDSNLIKSFFTDHVLLSSSLHLHWSRFIKSNHAKLDDLLAKAQDKLDNGGDKSIKETISWVNKRKKRGLVLNTGVEGPFKYVYDGLIHGYKSKETDSVLGLDNLLHELEEYEKATVASLPIKSKFVTLKEI</sequence>
<comment type="caution">
    <text evidence="1">The sequence shown here is derived from an EMBL/GenBank/DDBJ whole genome shotgun (WGS) entry which is preliminary data.</text>
</comment>
<evidence type="ECO:0000313" key="2">
    <source>
        <dbReference type="Proteomes" id="UP001210925"/>
    </source>
</evidence>
<evidence type="ECO:0000313" key="1">
    <source>
        <dbReference type="EMBL" id="KAJ3259696.1"/>
    </source>
</evidence>
<dbReference type="Gene3D" id="1.25.40.10">
    <property type="entry name" value="Tetratricopeptide repeat domain"/>
    <property type="match status" value="1"/>
</dbReference>
<dbReference type="InterPro" id="IPR011990">
    <property type="entry name" value="TPR-like_helical_dom_sf"/>
</dbReference>
<reference evidence="1" key="1">
    <citation type="submission" date="2020-05" db="EMBL/GenBank/DDBJ databases">
        <title>Phylogenomic resolution of chytrid fungi.</title>
        <authorList>
            <person name="Stajich J.E."/>
            <person name="Amses K."/>
            <person name="Simmons R."/>
            <person name="Seto K."/>
            <person name="Myers J."/>
            <person name="Bonds A."/>
            <person name="Quandt C.A."/>
            <person name="Barry K."/>
            <person name="Liu P."/>
            <person name="Grigoriev I."/>
            <person name="Longcore J.E."/>
            <person name="James T.Y."/>
        </authorList>
    </citation>
    <scope>NUCLEOTIDE SEQUENCE</scope>
    <source>
        <strain evidence="1">PLAUS21</strain>
    </source>
</reference>
<keyword evidence="2" id="KW-1185">Reference proteome</keyword>
<protein>
    <submittedName>
        <fullName evidence="1">Uncharacterized protein</fullName>
    </submittedName>
</protein>
<dbReference type="InterPro" id="IPR050667">
    <property type="entry name" value="PPR-containing_protein"/>
</dbReference>
<dbReference type="AlphaFoldDB" id="A0AAD5ULM4"/>
<dbReference type="PANTHER" id="PTHR47939:SF1">
    <property type="entry name" value="OS04G0684500 PROTEIN"/>
    <property type="match status" value="1"/>
</dbReference>
<dbReference type="PANTHER" id="PTHR47939">
    <property type="entry name" value="MEMBRANE-ASSOCIATED SALT-INDUCIBLE PROTEIN-LIKE"/>
    <property type="match status" value="1"/>
</dbReference>
<name>A0AAD5ULM4_9FUNG</name>
<dbReference type="Proteomes" id="UP001210925">
    <property type="component" value="Unassembled WGS sequence"/>
</dbReference>
<proteinExistence type="predicted"/>
<dbReference type="EMBL" id="JADGKB010000016">
    <property type="protein sequence ID" value="KAJ3259696.1"/>
    <property type="molecule type" value="Genomic_DNA"/>
</dbReference>
<organism evidence="1 2">
    <name type="scientific">Boothiomyces macroporosus</name>
    <dbReference type="NCBI Taxonomy" id="261099"/>
    <lineage>
        <taxon>Eukaryota</taxon>
        <taxon>Fungi</taxon>
        <taxon>Fungi incertae sedis</taxon>
        <taxon>Chytridiomycota</taxon>
        <taxon>Chytridiomycota incertae sedis</taxon>
        <taxon>Chytridiomycetes</taxon>
        <taxon>Rhizophydiales</taxon>
        <taxon>Terramycetaceae</taxon>
        <taxon>Boothiomyces</taxon>
    </lineage>
</organism>